<organism evidence="1 2">
    <name type="scientific">Roridomyces roridus</name>
    <dbReference type="NCBI Taxonomy" id="1738132"/>
    <lineage>
        <taxon>Eukaryota</taxon>
        <taxon>Fungi</taxon>
        <taxon>Dikarya</taxon>
        <taxon>Basidiomycota</taxon>
        <taxon>Agaricomycotina</taxon>
        <taxon>Agaricomycetes</taxon>
        <taxon>Agaricomycetidae</taxon>
        <taxon>Agaricales</taxon>
        <taxon>Marasmiineae</taxon>
        <taxon>Mycenaceae</taxon>
        <taxon>Roridomyces</taxon>
    </lineage>
</organism>
<evidence type="ECO:0000313" key="1">
    <source>
        <dbReference type="EMBL" id="KAJ7608770.1"/>
    </source>
</evidence>
<dbReference type="EMBL" id="JARKIF010000043">
    <property type="protein sequence ID" value="KAJ7608770.1"/>
    <property type="molecule type" value="Genomic_DNA"/>
</dbReference>
<reference evidence="1" key="1">
    <citation type="submission" date="2023-03" db="EMBL/GenBank/DDBJ databases">
        <title>Massive genome expansion in bonnet fungi (Mycena s.s.) driven by repeated elements and novel gene families across ecological guilds.</title>
        <authorList>
            <consortium name="Lawrence Berkeley National Laboratory"/>
            <person name="Harder C.B."/>
            <person name="Miyauchi S."/>
            <person name="Viragh M."/>
            <person name="Kuo A."/>
            <person name="Thoen E."/>
            <person name="Andreopoulos B."/>
            <person name="Lu D."/>
            <person name="Skrede I."/>
            <person name="Drula E."/>
            <person name="Henrissat B."/>
            <person name="Morin E."/>
            <person name="Kohler A."/>
            <person name="Barry K."/>
            <person name="LaButti K."/>
            <person name="Morin E."/>
            <person name="Salamov A."/>
            <person name="Lipzen A."/>
            <person name="Mereny Z."/>
            <person name="Hegedus B."/>
            <person name="Baldrian P."/>
            <person name="Stursova M."/>
            <person name="Weitz H."/>
            <person name="Taylor A."/>
            <person name="Grigoriev I.V."/>
            <person name="Nagy L.G."/>
            <person name="Martin F."/>
            <person name="Kauserud H."/>
        </authorList>
    </citation>
    <scope>NUCLEOTIDE SEQUENCE</scope>
    <source>
        <strain evidence="1">9284</strain>
    </source>
</reference>
<protein>
    <submittedName>
        <fullName evidence="1">Uncharacterized protein</fullName>
    </submittedName>
</protein>
<keyword evidence="2" id="KW-1185">Reference proteome</keyword>
<gene>
    <name evidence="1" type="ORF">FB45DRAFT_1039438</name>
</gene>
<dbReference type="AlphaFoldDB" id="A0AAD7B2I4"/>
<accession>A0AAD7B2I4</accession>
<evidence type="ECO:0000313" key="2">
    <source>
        <dbReference type="Proteomes" id="UP001221142"/>
    </source>
</evidence>
<sequence>MGSSISSLVKEQGDGFKAQAQDQLTALLTVAELKYDNFIGQVKSTADNTPFPINKILSSDHVVHAKVTQTGENVKNAVSSSTVTAFAKGDILDGVFAIVNAGMETVLGAVAANQSEHRAYAITCGELGGIMRIDIDIVCYTFTSTALAAVTSNVISTAYVISSVDTSKLDKDTISDIVQACYGGVSSYAALYISKTSRNSSLTNVNVELVPIIAFDSKPRLRRPLVSQQNFPVAENGASMDDVTGTTEMFFNDSAADEVSSLI</sequence>
<comment type="caution">
    <text evidence="1">The sequence shown here is derived from an EMBL/GenBank/DDBJ whole genome shotgun (WGS) entry which is preliminary data.</text>
</comment>
<name>A0AAD7B2I4_9AGAR</name>
<dbReference type="Proteomes" id="UP001221142">
    <property type="component" value="Unassembled WGS sequence"/>
</dbReference>
<proteinExistence type="predicted"/>